<dbReference type="AlphaFoldDB" id="A0A0G4H5U4"/>
<gene>
    <name evidence="3" type="ORF">Vbra_6641</name>
</gene>
<feature type="compositionally biased region" description="Low complexity" evidence="1">
    <location>
        <begin position="421"/>
        <end position="439"/>
    </location>
</feature>
<feature type="compositionally biased region" description="Basic and acidic residues" evidence="1">
    <location>
        <begin position="83"/>
        <end position="104"/>
    </location>
</feature>
<dbReference type="PROSITE" id="PS51886">
    <property type="entry name" value="TLDC"/>
    <property type="match status" value="1"/>
</dbReference>
<proteinExistence type="predicted"/>
<feature type="region of interest" description="Disordered" evidence="1">
    <location>
        <begin position="183"/>
        <end position="235"/>
    </location>
</feature>
<dbReference type="OrthoDB" id="10001977at2759"/>
<name>A0A0G4H5U4_VITBC</name>
<feature type="compositionally biased region" description="Acidic residues" evidence="1">
    <location>
        <begin position="460"/>
        <end position="479"/>
    </location>
</feature>
<dbReference type="VEuPathDB" id="CryptoDB:Vbra_6641"/>
<dbReference type="Proteomes" id="UP000041254">
    <property type="component" value="Unassembled WGS sequence"/>
</dbReference>
<feature type="domain" description="TLDc" evidence="2">
    <location>
        <begin position="84"/>
        <end position="319"/>
    </location>
</feature>
<feature type="compositionally biased region" description="Basic and acidic residues" evidence="1">
    <location>
        <begin position="23"/>
        <end position="34"/>
    </location>
</feature>
<dbReference type="InterPro" id="IPR006571">
    <property type="entry name" value="TLDc_dom"/>
</dbReference>
<feature type="region of interest" description="Disordered" evidence="1">
    <location>
        <begin position="421"/>
        <end position="479"/>
    </location>
</feature>
<reference evidence="3 4" key="1">
    <citation type="submission" date="2014-11" db="EMBL/GenBank/DDBJ databases">
        <authorList>
            <person name="Zhu J."/>
            <person name="Qi W."/>
            <person name="Song R."/>
        </authorList>
    </citation>
    <scope>NUCLEOTIDE SEQUENCE [LARGE SCALE GENOMIC DNA]</scope>
</reference>
<feature type="compositionally biased region" description="Basic residues" evidence="1">
    <location>
        <begin position="441"/>
        <end position="457"/>
    </location>
</feature>
<evidence type="ECO:0000259" key="2">
    <source>
        <dbReference type="PROSITE" id="PS51886"/>
    </source>
</evidence>
<organism evidence="3 4">
    <name type="scientific">Vitrella brassicaformis (strain CCMP3155)</name>
    <dbReference type="NCBI Taxonomy" id="1169540"/>
    <lineage>
        <taxon>Eukaryota</taxon>
        <taxon>Sar</taxon>
        <taxon>Alveolata</taxon>
        <taxon>Colpodellida</taxon>
        <taxon>Vitrellaceae</taxon>
        <taxon>Vitrella</taxon>
    </lineage>
</organism>
<protein>
    <recommendedName>
        <fullName evidence="2">TLDc domain-containing protein</fullName>
    </recommendedName>
</protein>
<dbReference type="SMART" id="SM00584">
    <property type="entry name" value="TLDc"/>
    <property type="match status" value="1"/>
</dbReference>
<dbReference type="InParanoid" id="A0A0G4H5U4"/>
<feature type="region of interest" description="Disordered" evidence="1">
    <location>
        <begin position="1"/>
        <end position="55"/>
    </location>
</feature>
<keyword evidence="4" id="KW-1185">Reference proteome</keyword>
<accession>A0A0G4H5U4</accession>
<feature type="compositionally biased region" description="Low complexity" evidence="1">
    <location>
        <begin position="190"/>
        <end position="200"/>
    </location>
</feature>
<feature type="region of interest" description="Disordered" evidence="1">
    <location>
        <begin position="83"/>
        <end position="113"/>
    </location>
</feature>
<evidence type="ECO:0000313" key="3">
    <source>
        <dbReference type="EMBL" id="CEM39218.1"/>
    </source>
</evidence>
<dbReference type="STRING" id="1169540.A0A0G4H5U4"/>
<dbReference type="EMBL" id="CDMY01001028">
    <property type="protein sequence ID" value="CEM39218.1"/>
    <property type="molecule type" value="Genomic_DNA"/>
</dbReference>
<dbReference type="Pfam" id="PF07534">
    <property type="entry name" value="TLD"/>
    <property type="match status" value="1"/>
</dbReference>
<feature type="compositionally biased region" description="Basic and acidic residues" evidence="1">
    <location>
        <begin position="213"/>
        <end position="235"/>
    </location>
</feature>
<feature type="region of interest" description="Disordered" evidence="1">
    <location>
        <begin position="326"/>
        <end position="379"/>
    </location>
</feature>
<evidence type="ECO:0000313" key="4">
    <source>
        <dbReference type="Proteomes" id="UP000041254"/>
    </source>
</evidence>
<evidence type="ECO:0000256" key="1">
    <source>
        <dbReference type="SAM" id="MobiDB-lite"/>
    </source>
</evidence>
<sequence>MSSPQNEFERVMNAPAVNGGDAHPADALKRRRDDDDNVITRSKKAAPSPRSPVPFIDSSLILDMVPQSERDLLQQWVTEARAKTELDHEGNRRVSNPYERRPQEEPQGGGEKANRMRLLYRGTRDSFDCRQFHRICDGQGHTLTVALSDKGHVFGGYSTRDWKSTGKFENTLHSWLFALSPLTPPHTDTHTSPQQQQHQHQQQEDEEDEDDTDKDRDGDDGGRSSSGKTDKDKPVTWEPVQCRVLALNQFTGVCHRPDSLPTFGSGHDLFLADKGDLRDLSYCSVGHSYRLPKEQQTRSPHLAGGLRFKLQEVEVFAVRSPSEPDFRQAAAVGRPPSRTSQQMVGGGGRPSPTLPPMQFPAPVMRGPATGPSPFSSLGNTPLNLSQAAVLQQMRQGNPQLISSFLAMSQLQQQAAQQQHMQQLQQMQASSQHQQQQQQQPRARRQKRGKKGGGKKRSRGDDDEGSDAEWQEDDEDSNSD</sequence>